<dbReference type="Gene3D" id="1.10.3720.10">
    <property type="entry name" value="MetI-like"/>
    <property type="match status" value="1"/>
</dbReference>
<evidence type="ECO:0000256" key="1">
    <source>
        <dbReference type="ARBA" id="ARBA00004651"/>
    </source>
</evidence>
<evidence type="ECO:0000256" key="3">
    <source>
        <dbReference type="ARBA" id="ARBA00022475"/>
    </source>
</evidence>
<dbReference type="PANTHER" id="PTHR43386">
    <property type="entry name" value="OLIGOPEPTIDE TRANSPORT SYSTEM PERMEASE PROTEIN APPC"/>
    <property type="match status" value="1"/>
</dbReference>
<evidence type="ECO:0000313" key="10">
    <source>
        <dbReference type="Proteomes" id="UP001551675"/>
    </source>
</evidence>
<keyword evidence="3" id="KW-1003">Cell membrane</keyword>
<keyword evidence="5 7" id="KW-1133">Transmembrane helix</keyword>
<organism evidence="9 10">
    <name type="scientific">Microtetraspora glauca</name>
    <dbReference type="NCBI Taxonomy" id="1996"/>
    <lineage>
        <taxon>Bacteria</taxon>
        <taxon>Bacillati</taxon>
        <taxon>Actinomycetota</taxon>
        <taxon>Actinomycetes</taxon>
        <taxon>Streptosporangiales</taxon>
        <taxon>Streptosporangiaceae</taxon>
        <taxon>Microtetraspora</taxon>
    </lineage>
</organism>
<dbReference type="RefSeq" id="WP_061259933.1">
    <property type="nucleotide sequence ID" value="NZ_JBFALK010000029.1"/>
</dbReference>
<dbReference type="PANTHER" id="PTHR43386:SF25">
    <property type="entry name" value="PEPTIDE ABC TRANSPORTER PERMEASE PROTEIN"/>
    <property type="match status" value="1"/>
</dbReference>
<accession>A0ABV3GRU9</accession>
<evidence type="ECO:0000256" key="4">
    <source>
        <dbReference type="ARBA" id="ARBA00022692"/>
    </source>
</evidence>
<comment type="similarity">
    <text evidence="7">Belongs to the binding-protein-dependent transport system permease family.</text>
</comment>
<gene>
    <name evidence="9" type="ORF">AB0I59_37735</name>
</gene>
<feature type="transmembrane region" description="Helical" evidence="7">
    <location>
        <begin position="26"/>
        <end position="46"/>
    </location>
</feature>
<dbReference type="CDD" id="cd06261">
    <property type="entry name" value="TM_PBP2"/>
    <property type="match status" value="1"/>
</dbReference>
<evidence type="ECO:0000313" key="9">
    <source>
        <dbReference type="EMBL" id="MEV0974370.1"/>
    </source>
</evidence>
<comment type="subcellular location">
    <subcellularLocation>
        <location evidence="1 7">Cell membrane</location>
        <topology evidence="1 7">Multi-pass membrane protein</topology>
    </subcellularLocation>
</comment>
<dbReference type="PROSITE" id="PS50928">
    <property type="entry name" value="ABC_TM1"/>
    <property type="match status" value="1"/>
</dbReference>
<evidence type="ECO:0000256" key="2">
    <source>
        <dbReference type="ARBA" id="ARBA00022448"/>
    </source>
</evidence>
<keyword evidence="6 7" id="KW-0472">Membrane</keyword>
<dbReference type="InterPro" id="IPR035906">
    <property type="entry name" value="MetI-like_sf"/>
</dbReference>
<evidence type="ECO:0000256" key="6">
    <source>
        <dbReference type="ARBA" id="ARBA00023136"/>
    </source>
</evidence>
<dbReference type="Proteomes" id="UP001551675">
    <property type="component" value="Unassembled WGS sequence"/>
</dbReference>
<sequence>MGDTTMAMPARSTGVFAMLAQNRAMLVPSGALVLLVLAVVLGPFLFDLPDPERQTLAEARLAPLSPGHLLGTDGLGRDVLSRALDGGRVSLLVGFSAVAIGFIVGGLLGVTAGFLGGKVDAVISRLTEIFSAFPSLILALAIATFLGPSVRNIVLAICCHTVPAYVRLARANAIKIRNSDFVVAASLAGANVRYTLRRHIVPLVLQSLLAYGLLATGTAIVIESSLSFLGLGVRPPQSTWGNMLADGKTELGMASHVAFVPAILLFLTVLNLNLVGEGLRTRADRKVGAA</sequence>
<feature type="domain" description="ABC transmembrane type-1" evidence="8">
    <location>
        <begin position="87"/>
        <end position="276"/>
    </location>
</feature>
<dbReference type="InterPro" id="IPR050366">
    <property type="entry name" value="BP-dependent_transpt_permease"/>
</dbReference>
<evidence type="ECO:0000256" key="7">
    <source>
        <dbReference type="RuleBase" id="RU363032"/>
    </source>
</evidence>
<reference evidence="9 10" key="1">
    <citation type="submission" date="2024-06" db="EMBL/GenBank/DDBJ databases">
        <title>The Natural Products Discovery Center: Release of the First 8490 Sequenced Strains for Exploring Actinobacteria Biosynthetic Diversity.</title>
        <authorList>
            <person name="Kalkreuter E."/>
            <person name="Kautsar S.A."/>
            <person name="Yang D."/>
            <person name="Bader C.D."/>
            <person name="Teijaro C.N."/>
            <person name="Fluegel L."/>
            <person name="Davis C.M."/>
            <person name="Simpson J.R."/>
            <person name="Lauterbach L."/>
            <person name="Steele A.D."/>
            <person name="Gui C."/>
            <person name="Meng S."/>
            <person name="Li G."/>
            <person name="Viehrig K."/>
            <person name="Ye F."/>
            <person name="Su P."/>
            <person name="Kiefer A.F."/>
            <person name="Nichols A."/>
            <person name="Cepeda A.J."/>
            <person name="Yan W."/>
            <person name="Fan B."/>
            <person name="Jiang Y."/>
            <person name="Adhikari A."/>
            <person name="Zheng C.-J."/>
            <person name="Schuster L."/>
            <person name="Cowan T.M."/>
            <person name="Smanski M.J."/>
            <person name="Chevrette M.G."/>
            <person name="De Carvalho L.P.S."/>
            <person name="Shen B."/>
        </authorList>
    </citation>
    <scope>NUCLEOTIDE SEQUENCE [LARGE SCALE GENOMIC DNA]</scope>
    <source>
        <strain evidence="9 10">NPDC050100</strain>
    </source>
</reference>
<protein>
    <submittedName>
        <fullName evidence="9">ABC transporter permease</fullName>
    </submittedName>
</protein>
<name>A0ABV3GRU9_MICGL</name>
<dbReference type="EMBL" id="JBFALK010000029">
    <property type="protein sequence ID" value="MEV0974370.1"/>
    <property type="molecule type" value="Genomic_DNA"/>
</dbReference>
<feature type="transmembrane region" description="Helical" evidence="7">
    <location>
        <begin position="129"/>
        <end position="147"/>
    </location>
</feature>
<comment type="caution">
    <text evidence="9">The sequence shown here is derived from an EMBL/GenBank/DDBJ whole genome shotgun (WGS) entry which is preliminary data.</text>
</comment>
<dbReference type="Pfam" id="PF00528">
    <property type="entry name" value="BPD_transp_1"/>
    <property type="match status" value="1"/>
</dbReference>
<evidence type="ECO:0000256" key="5">
    <source>
        <dbReference type="ARBA" id="ARBA00022989"/>
    </source>
</evidence>
<keyword evidence="2 7" id="KW-0813">Transport</keyword>
<feature type="transmembrane region" description="Helical" evidence="7">
    <location>
        <begin position="91"/>
        <end position="117"/>
    </location>
</feature>
<feature type="transmembrane region" description="Helical" evidence="7">
    <location>
        <begin position="208"/>
        <end position="233"/>
    </location>
</feature>
<proteinExistence type="inferred from homology"/>
<evidence type="ECO:0000259" key="8">
    <source>
        <dbReference type="PROSITE" id="PS50928"/>
    </source>
</evidence>
<dbReference type="InterPro" id="IPR000515">
    <property type="entry name" value="MetI-like"/>
</dbReference>
<keyword evidence="4 7" id="KW-0812">Transmembrane</keyword>
<dbReference type="SUPFAM" id="SSF161098">
    <property type="entry name" value="MetI-like"/>
    <property type="match status" value="1"/>
</dbReference>
<feature type="transmembrane region" description="Helical" evidence="7">
    <location>
        <begin position="253"/>
        <end position="276"/>
    </location>
</feature>
<keyword evidence="10" id="KW-1185">Reference proteome</keyword>